<evidence type="ECO:0000256" key="1">
    <source>
        <dbReference type="SAM" id="MobiDB-lite"/>
    </source>
</evidence>
<name>A0A0F9LW33_9ZZZZ</name>
<organism evidence="2">
    <name type="scientific">marine sediment metagenome</name>
    <dbReference type="NCBI Taxonomy" id="412755"/>
    <lineage>
        <taxon>unclassified sequences</taxon>
        <taxon>metagenomes</taxon>
        <taxon>ecological metagenomes</taxon>
    </lineage>
</organism>
<dbReference type="AlphaFoldDB" id="A0A0F9LW33"/>
<evidence type="ECO:0000313" key="2">
    <source>
        <dbReference type="EMBL" id="KKM99314.1"/>
    </source>
</evidence>
<feature type="region of interest" description="Disordered" evidence="1">
    <location>
        <begin position="1"/>
        <end position="20"/>
    </location>
</feature>
<sequence length="53" mass="6193">MCLNEQDSSGHAKSDRIYADQKSRRRIIRLYSSVPRAGQKDFHVKTKKKCKNI</sequence>
<proteinExistence type="predicted"/>
<comment type="caution">
    <text evidence="2">The sequence shown here is derived from an EMBL/GenBank/DDBJ whole genome shotgun (WGS) entry which is preliminary data.</text>
</comment>
<dbReference type="EMBL" id="LAZR01005511">
    <property type="protein sequence ID" value="KKM99314.1"/>
    <property type="molecule type" value="Genomic_DNA"/>
</dbReference>
<feature type="compositionally biased region" description="Basic and acidic residues" evidence="1">
    <location>
        <begin position="8"/>
        <end position="20"/>
    </location>
</feature>
<protein>
    <submittedName>
        <fullName evidence="2">Uncharacterized protein</fullName>
    </submittedName>
</protein>
<accession>A0A0F9LW33</accession>
<gene>
    <name evidence="2" type="ORF">LCGC14_1149050</name>
</gene>
<reference evidence="2" key="1">
    <citation type="journal article" date="2015" name="Nature">
        <title>Complex archaea that bridge the gap between prokaryotes and eukaryotes.</title>
        <authorList>
            <person name="Spang A."/>
            <person name="Saw J.H."/>
            <person name="Jorgensen S.L."/>
            <person name="Zaremba-Niedzwiedzka K."/>
            <person name="Martijn J."/>
            <person name="Lind A.E."/>
            <person name="van Eijk R."/>
            <person name="Schleper C."/>
            <person name="Guy L."/>
            <person name="Ettema T.J."/>
        </authorList>
    </citation>
    <scope>NUCLEOTIDE SEQUENCE</scope>
</reference>